<reference evidence="2" key="1">
    <citation type="submission" date="2020-10" db="EMBL/GenBank/DDBJ databases">
        <authorList>
            <person name="Kusch S."/>
        </authorList>
    </citation>
    <scope>NUCLEOTIDE SEQUENCE</scope>
    <source>
        <strain evidence="2">SwB9</strain>
    </source>
</reference>
<proteinExistence type="predicted"/>
<accession>A0A8H2VMI3</accession>
<sequence length="156" mass="16729">MAPAPATLSDNEKCLIAALNQFASKENKFPVLNNAKLAEDLGLPTPNAARVRWARLTTKIKEGKFGDLKIIAGGGGAGDKNQKRSKDEADFEGNDEELTDVTSPTKKQKSGATRRKACGANGKVKKDVFDECGQEEKFMDGEASSSFNVFEDSDAA</sequence>
<dbReference type="OrthoDB" id="3498877at2759"/>
<evidence type="ECO:0000313" key="2">
    <source>
        <dbReference type="EMBL" id="CAD6440116.1"/>
    </source>
</evidence>
<evidence type="ECO:0000256" key="1">
    <source>
        <dbReference type="SAM" id="MobiDB-lite"/>
    </source>
</evidence>
<keyword evidence="3" id="KW-1185">Reference proteome</keyword>
<organism evidence="2 3">
    <name type="scientific">Sclerotinia trifoliorum</name>
    <dbReference type="NCBI Taxonomy" id="28548"/>
    <lineage>
        <taxon>Eukaryota</taxon>
        <taxon>Fungi</taxon>
        <taxon>Dikarya</taxon>
        <taxon>Ascomycota</taxon>
        <taxon>Pezizomycotina</taxon>
        <taxon>Leotiomycetes</taxon>
        <taxon>Helotiales</taxon>
        <taxon>Sclerotiniaceae</taxon>
        <taxon>Sclerotinia</taxon>
    </lineage>
</organism>
<feature type="compositionally biased region" description="Acidic residues" evidence="1">
    <location>
        <begin position="89"/>
        <end position="99"/>
    </location>
</feature>
<dbReference type="AlphaFoldDB" id="A0A8H2VMI3"/>
<comment type="caution">
    <text evidence="2">The sequence shown here is derived from an EMBL/GenBank/DDBJ whole genome shotgun (WGS) entry which is preliminary data.</text>
</comment>
<dbReference type="EMBL" id="CAJHIA010000002">
    <property type="protein sequence ID" value="CAD6440116.1"/>
    <property type="molecule type" value="Genomic_DNA"/>
</dbReference>
<name>A0A8H2VMI3_9HELO</name>
<feature type="region of interest" description="Disordered" evidence="1">
    <location>
        <begin position="71"/>
        <end position="118"/>
    </location>
</feature>
<feature type="compositionally biased region" description="Basic residues" evidence="1">
    <location>
        <begin position="106"/>
        <end position="117"/>
    </location>
</feature>
<gene>
    <name evidence="2" type="ORF">SCLTRI_LOCUS731</name>
</gene>
<dbReference type="Proteomes" id="UP000624404">
    <property type="component" value="Unassembled WGS sequence"/>
</dbReference>
<evidence type="ECO:0000313" key="3">
    <source>
        <dbReference type="Proteomes" id="UP000624404"/>
    </source>
</evidence>
<protein>
    <submittedName>
        <fullName evidence="2">B70d805e-7155-4dc3-a660-e744022d15fa</fullName>
    </submittedName>
</protein>